<dbReference type="RefSeq" id="WP_026420751.1">
    <property type="nucleotide sequence ID" value="NZ_AUBJ02000001.1"/>
</dbReference>
<feature type="signal peptide" evidence="2">
    <location>
        <begin position="1"/>
        <end position="18"/>
    </location>
</feature>
<feature type="domain" description="DUF306" evidence="3">
    <location>
        <begin position="144"/>
        <end position="248"/>
    </location>
</feature>
<dbReference type="PANTHER" id="PTHR35535">
    <property type="entry name" value="HEAT SHOCK PROTEIN HSLJ"/>
    <property type="match status" value="1"/>
</dbReference>
<evidence type="ECO:0000256" key="2">
    <source>
        <dbReference type="SAM" id="SignalP"/>
    </source>
</evidence>
<feature type="chain" id="PRO_5045641750" evidence="2">
    <location>
        <begin position="19"/>
        <end position="256"/>
    </location>
</feature>
<dbReference type="InterPro" id="IPR053147">
    <property type="entry name" value="Hsp_HslJ-like"/>
</dbReference>
<feature type="region of interest" description="Disordered" evidence="1">
    <location>
        <begin position="236"/>
        <end position="256"/>
    </location>
</feature>
<evidence type="ECO:0000313" key="4">
    <source>
        <dbReference type="EMBL" id="MCP2331322.1"/>
    </source>
</evidence>
<protein>
    <submittedName>
        <fullName evidence="4">Heat shock protein HslJ</fullName>
    </submittedName>
</protein>
<dbReference type="Proteomes" id="UP000791080">
    <property type="component" value="Unassembled WGS sequence"/>
</dbReference>
<sequence>MVRRRTVTALLAVVLAGAVGCGHEPGASSALEGEWALVAGTGAEGPFDLDDADPVSLSVVDGEVRGTAACNLYTGAVDAADGGVRINLDGVTARGCDGPTMDLEMTYLAALSAVGGAHRDGDALVLTGSQVELRFEVVPEVPDAELVGTDWLLGSVITGETASSTHSDPATLRFAADGTFTGSTGCRAFTGTWREADGRVEVVDLEPEEATCDDEFAQRQDDRVLSTLGGEVEFETSGDQLRLSDADGGLGYRAED</sequence>
<evidence type="ECO:0000256" key="1">
    <source>
        <dbReference type="SAM" id="MobiDB-lite"/>
    </source>
</evidence>
<feature type="domain" description="DUF306" evidence="3">
    <location>
        <begin position="31"/>
        <end position="131"/>
    </location>
</feature>
<dbReference type="InterPro" id="IPR038670">
    <property type="entry name" value="HslJ-like_sf"/>
</dbReference>
<evidence type="ECO:0000259" key="3">
    <source>
        <dbReference type="Pfam" id="PF03724"/>
    </source>
</evidence>
<dbReference type="InterPro" id="IPR005184">
    <property type="entry name" value="DUF306_Meta_HslJ"/>
</dbReference>
<dbReference type="Pfam" id="PF03724">
    <property type="entry name" value="META"/>
    <property type="match status" value="2"/>
</dbReference>
<comment type="caution">
    <text evidence="4">The sequence shown here is derived from an EMBL/GenBank/DDBJ whole genome shotgun (WGS) entry which is preliminary data.</text>
</comment>
<name>A0ABT1JFP6_ACTCY</name>
<organism evidence="4 5">
    <name type="scientific">Actinoalloteichus caeruleus DSM 43889</name>
    <dbReference type="NCBI Taxonomy" id="1120930"/>
    <lineage>
        <taxon>Bacteria</taxon>
        <taxon>Bacillati</taxon>
        <taxon>Actinomycetota</taxon>
        <taxon>Actinomycetes</taxon>
        <taxon>Pseudonocardiales</taxon>
        <taxon>Pseudonocardiaceae</taxon>
        <taxon>Actinoalloteichus</taxon>
        <taxon>Actinoalloteichus cyanogriseus</taxon>
    </lineage>
</organism>
<proteinExistence type="predicted"/>
<gene>
    <name evidence="4" type="ORF">G443_001592</name>
</gene>
<keyword evidence="5" id="KW-1185">Reference proteome</keyword>
<dbReference type="EMBL" id="AUBJ02000001">
    <property type="protein sequence ID" value="MCP2331322.1"/>
    <property type="molecule type" value="Genomic_DNA"/>
</dbReference>
<dbReference type="PANTHER" id="PTHR35535:SF2">
    <property type="entry name" value="DUF306 DOMAIN-CONTAINING PROTEIN"/>
    <property type="match status" value="1"/>
</dbReference>
<dbReference type="PROSITE" id="PS51257">
    <property type="entry name" value="PROKAR_LIPOPROTEIN"/>
    <property type="match status" value="1"/>
</dbReference>
<keyword evidence="4" id="KW-0346">Stress response</keyword>
<reference evidence="4 5" key="1">
    <citation type="submission" date="2022-06" db="EMBL/GenBank/DDBJ databases">
        <title>Genomic Encyclopedia of Type Strains, Phase I: the one thousand microbial genomes (KMG-I) project.</title>
        <authorList>
            <person name="Kyrpides N."/>
        </authorList>
    </citation>
    <scope>NUCLEOTIDE SEQUENCE [LARGE SCALE GENOMIC DNA]</scope>
    <source>
        <strain evidence="4 5">DSM 43889</strain>
    </source>
</reference>
<keyword evidence="2" id="KW-0732">Signal</keyword>
<evidence type="ECO:0000313" key="5">
    <source>
        <dbReference type="Proteomes" id="UP000791080"/>
    </source>
</evidence>
<dbReference type="Gene3D" id="2.40.128.270">
    <property type="match status" value="2"/>
</dbReference>
<accession>A0ABT1JFP6</accession>